<feature type="transmembrane region" description="Helical" evidence="1">
    <location>
        <begin position="243"/>
        <end position="266"/>
    </location>
</feature>
<protein>
    <recommendedName>
        <fullName evidence="2">Reelin domain-containing protein</fullName>
    </recommendedName>
</protein>
<sequence>MKSTTMTTQKQQKIKNRLVPNYSLLALSVMIILLLNFVNSVNADVDISLRGVCTADAGKIPSLKIGPAKNFDLQVSFQAKSYTRGIPVPITIDVNKDQINAMLIYAFGKGNDQFRVGSWDSSSAFNWDISCGSSQADQNSTVVSVGKLTTKTTLNWYPPNSSGNGDITFRALIVNDSGYELITTSALQDSTHTPVSTTSANTATTTIATKTSSNSATTPKASISRIDTYVPDNSSSNLDSSSFIVIMLSSTFLLLIFSFPLFNIIIL</sequence>
<dbReference type="Pfam" id="PF02014">
    <property type="entry name" value="Reeler"/>
    <property type="match status" value="1"/>
</dbReference>
<dbReference type="Gene3D" id="2.60.40.4060">
    <property type="entry name" value="Reeler domain"/>
    <property type="match status" value="1"/>
</dbReference>
<evidence type="ECO:0000259" key="2">
    <source>
        <dbReference type="Pfam" id="PF02014"/>
    </source>
</evidence>
<evidence type="ECO:0000313" key="4">
    <source>
        <dbReference type="Proteomes" id="UP000266861"/>
    </source>
</evidence>
<evidence type="ECO:0000313" key="3">
    <source>
        <dbReference type="EMBL" id="RHZ81052.1"/>
    </source>
</evidence>
<keyword evidence="1" id="KW-0472">Membrane</keyword>
<gene>
    <name evidence="3" type="ORF">Glove_126g8</name>
</gene>
<proteinExistence type="predicted"/>
<accession>A0A397J2A4</accession>
<keyword evidence="1" id="KW-1133">Transmembrane helix</keyword>
<name>A0A397J2A4_9GLOM</name>
<dbReference type="Proteomes" id="UP000266861">
    <property type="component" value="Unassembled WGS sequence"/>
</dbReference>
<dbReference type="AlphaFoldDB" id="A0A397J2A4"/>
<keyword evidence="4" id="KW-1185">Reference proteome</keyword>
<evidence type="ECO:0000256" key="1">
    <source>
        <dbReference type="SAM" id="Phobius"/>
    </source>
</evidence>
<dbReference type="EMBL" id="PQFF01000117">
    <property type="protein sequence ID" value="RHZ81052.1"/>
    <property type="molecule type" value="Genomic_DNA"/>
</dbReference>
<feature type="domain" description="Reelin" evidence="2">
    <location>
        <begin position="70"/>
        <end position="176"/>
    </location>
</feature>
<keyword evidence="1" id="KW-0812">Transmembrane</keyword>
<comment type="caution">
    <text evidence="3">The sequence shown here is derived from an EMBL/GenBank/DDBJ whole genome shotgun (WGS) entry which is preliminary data.</text>
</comment>
<organism evidence="3 4">
    <name type="scientific">Diversispora epigaea</name>
    <dbReference type="NCBI Taxonomy" id="1348612"/>
    <lineage>
        <taxon>Eukaryota</taxon>
        <taxon>Fungi</taxon>
        <taxon>Fungi incertae sedis</taxon>
        <taxon>Mucoromycota</taxon>
        <taxon>Glomeromycotina</taxon>
        <taxon>Glomeromycetes</taxon>
        <taxon>Diversisporales</taxon>
        <taxon>Diversisporaceae</taxon>
        <taxon>Diversispora</taxon>
    </lineage>
</organism>
<dbReference type="InterPro" id="IPR002861">
    <property type="entry name" value="Reeler_dom"/>
</dbReference>
<reference evidence="3 4" key="1">
    <citation type="submission" date="2018-08" db="EMBL/GenBank/DDBJ databases">
        <title>Genome and evolution of the arbuscular mycorrhizal fungus Diversispora epigaea (formerly Glomus versiforme) and its bacterial endosymbionts.</title>
        <authorList>
            <person name="Sun X."/>
            <person name="Fei Z."/>
            <person name="Harrison M."/>
        </authorList>
    </citation>
    <scope>NUCLEOTIDE SEQUENCE [LARGE SCALE GENOMIC DNA]</scope>
    <source>
        <strain evidence="3 4">IT104</strain>
    </source>
</reference>
<dbReference type="InterPro" id="IPR042307">
    <property type="entry name" value="Reeler_sf"/>
</dbReference>